<organism evidence="2 3">
    <name type="scientific">Dendrothele bispora (strain CBS 962.96)</name>
    <dbReference type="NCBI Taxonomy" id="1314807"/>
    <lineage>
        <taxon>Eukaryota</taxon>
        <taxon>Fungi</taxon>
        <taxon>Dikarya</taxon>
        <taxon>Basidiomycota</taxon>
        <taxon>Agaricomycotina</taxon>
        <taxon>Agaricomycetes</taxon>
        <taxon>Agaricomycetidae</taxon>
        <taxon>Agaricales</taxon>
        <taxon>Agaricales incertae sedis</taxon>
        <taxon>Dendrothele</taxon>
    </lineage>
</organism>
<dbReference type="Proteomes" id="UP000297245">
    <property type="component" value="Unassembled WGS sequence"/>
</dbReference>
<accession>A0A4S8LCX2</accession>
<evidence type="ECO:0000313" key="3">
    <source>
        <dbReference type="Proteomes" id="UP000297245"/>
    </source>
</evidence>
<proteinExistence type="predicted"/>
<dbReference type="EMBL" id="ML179492">
    <property type="protein sequence ID" value="THU86561.1"/>
    <property type="molecule type" value="Genomic_DNA"/>
</dbReference>
<evidence type="ECO:0000313" key="2">
    <source>
        <dbReference type="EMBL" id="THU86561.1"/>
    </source>
</evidence>
<reference evidence="2 3" key="1">
    <citation type="journal article" date="2019" name="Nat. Ecol. Evol.">
        <title>Megaphylogeny resolves global patterns of mushroom evolution.</title>
        <authorList>
            <person name="Varga T."/>
            <person name="Krizsan K."/>
            <person name="Foldi C."/>
            <person name="Dima B."/>
            <person name="Sanchez-Garcia M."/>
            <person name="Sanchez-Ramirez S."/>
            <person name="Szollosi G.J."/>
            <person name="Szarkandi J.G."/>
            <person name="Papp V."/>
            <person name="Albert L."/>
            <person name="Andreopoulos W."/>
            <person name="Angelini C."/>
            <person name="Antonin V."/>
            <person name="Barry K.W."/>
            <person name="Bougher N.L."/>
            <person name="Buchanan P."/>
            <person name="Buyck B."/>
            <person name="Bense V."/>
            <person name="Catcheside P."/>
            <person name="Chovatia M."/>
            <person name="Cooper J."/>
            <person name="Damon W."/>
            <person name="Desjardin D."/>
            <person name="Finy P."/>
            <person name="Geml J."/>
            <person name="Haridas S."/>
            <person name="Hughes K."/>
            <person name="Justo A."/>
            <person name="Karasinski D."/>
            <person name="Kautmanova I."/>
            <person name="Kiss B."/>
            <person name="Kocsube S."/>
            <person name="Kotiranta H."/>
            <person name="LaButti K.M."/>
            <person name="Lechner B.E."/>
            <person name="Liimatainen K."/>
            <person name="Lipzen A."/>
            <person name="Lukacs Z."/>
            <person name="Mihaltcheva S."/>
            <person name="Morgado L.N."/>
            <person name="Niskanen T."/>
            <person name="Noordeloos M.E."/>
            <person name="Ohm R.A."/>
            <person name="Ortiz-Santana B."/>
            <person name="Ovrebo C."/>
            <person name="Racz N."/>
            <person name="Riley R."/>
            <person name="Savchenko A."/>
            <person name="Shiryaev A."/>
            <person name="Soop K."/>
            <person name="Spirin V."/>
            <person name="Szebenyi C."/>
            <person name="Tomsovsky M."/>
            <person name="Tulloss R.E."/>
            <person name="Uehling J."/>
            <person name="Grigoriev I.V."/>
            <person name="Vagvolgyi C."/>
            <person name="Papp T."/>
            <person name="Martin F.M."/>
            <person name="Miettinen O."/>
            <person name="Hibbett D.S."/>
            <person name="Nagy L.G."/>
        </authorList>
    </citation>
    <scope>NUCLEOTIDE SEQUENCE [LARGE SCALE GENOMIC DNA]</scope>
    <source>
        <strain evidence="2 3">CBS 962.96</strain>
    </source>
</reference>
<protein>
    <submittedName>
        <fullName evidence="2">Uncharacterized protein</fullName>
    </submittedName>
</protein>
<sequence length="177" mass="20921">MGKRSTRQLHAFGLRCLGVIRKQKNDIRRALAPSVPEQRSQLTERLPYAVGGYIDGQRRITFYLPHTALNTSRNSPSHKQTIRQDYKRISNARETINRPGLNAKYSYHLPRNPTIDLYYQWKPLTIQFSGMKETWQHKLGRYKYQNREKPRFSPSHNVYSMDSDLEYTKHKPEEPES</sequence>
<keyword evidence="3" id="KW-1185">Reference proteome</keyword>
<gene>
    <name evidence="2" type="ORF">K435DRAFT_805017</name>
</gene>
<feature type="region of interest" description="Disordered" evidence="1">
    <location>
        <begin position="146"/>
        <end position="177"/>
    </location>
</feature>
<name>A0A4S8LCX2_DENBC</name>
<feature type="compositionally biased region" description="Basic and acidic residues" evidence="1">
    <location>
        <begin position="166"/>
        <end position="177"/>
    </location>
</feature>
<evidence type="ECO:0000256" key="1">
    <source>
        <dbReference type="SAM" id="MobiDB-lite"/>
    </source>
</evidence>
<dbReference type="AlphaFoldDB" id="A0A4S8LCX2"/>